<dbReference type="PANTHER" id="PTHR45453:SF1">
    <property type="entry name" value="PHOSPHATE REGULON SENSOR PROTEIN PHOR"/>
    <property type="match status" value="1"/>
</dbReference>
<dbReference type="InterPro" id="IPR003661">
    <property type="entry name" value="HisK_dim/P_dom"/>
</dbReference>
<evidence type="ECO:0000256" key="3">
    <source>
        <dbReference type="ARBA" id="ARBA00022553"/>
    </source>
</evidence>
<dbReference type="InterPro" id="IPR036097">
    <property type="entry name" value="HisK_dim/P_sf"/>
</dbReference>
<organism evidence="10 11">
    <name type="scientific">Candidatus Jorgensenbacteria bacterium GW2011_GWC1_48_8</name>
    <dbReference type="NCBI Taxonomy" id="1618666"/>
    <lineage>
        <taxon>Bacteria</taxon>
        <taxon>Candidatus Joergenseniibacteriota</taxon>
    </lineage>
</organism>
<evidence type="ECO:0000259" key="9">
    <source>
        <dbReference type="PROSITE" id="PS50112"/>
    </source>
</evidence>
<evidence type="ECO:0000256" key="6">
    <source>
        <dbReference type="ARBA" id="ARBA00023012"/>
    </source>
</evidence>
<dbReference type="InterPro" id="IPR050351">
    <property type="entry name" value="BphY/WalK/GraS-like"/>
</dbReference>
<dbReference type="InterPro" id="IPR003594">
    <property type="entry name" value="HATPase_dom"/>
</dbReference>
<dbReference type="Pfam" id="PF00989">
    <property type="entry name" value="PAS"/>
    <property type="match status" value="1"/>
</dbReference>
<dbReference type="CDD" id="cd00130">
    <property type="entry name" value="PAS"/>
    <property type="match status" value="1"/>
</dbReference>
<keyword evidence="5" id="KW-0418">Kinase</keyword>
<keyword evidence="7" id="KW-0472">Membrane</keyword>
<dbReference type="InterPro" id="IPR004358">
    <property type="entry name" value="Sig_transdc_His_kin-like_C"/>
</dbReference>
<dbReference type="GO" id="GO:0004721">
    <property type="term" value="F:phosphoprotein phosphatase activity"/>
    <property type="evidence" value="ECO:0007669"/>
    <property type="project" value="TreeGrafter"/>
</dbReference>
<dbReference type="SUPFAM" id="SSF55874">
    <property type="entry name" value="ATPase domain of HSP90 chaperone/DNA topoisomerase II/histidine kinase"/>
    <property type="match status" value="1"/>
</dbReference>
<dbReference type="PANTHER" id="PTHR45453">
    <property type="entry name" value="PHOSPHATE REGULON SENSOR PROTEIN PHOR"/>
    <property type="match status" value="1"/>
</dbReference>
<dbReference type="PROSITE" id="PS50112">
    <property type="entry name" value="PAS"/>
    <property type="match status" value="1"/>
</dbReference>
<dbReference type="Pfam" id="PF02518">
    <property type="entry name" value="HATPase_c"/>
    <property type="match status" value="1"/>
</dbReference>
<dbReference type="Gene3D" id="3.30.565.10">
    <property type="entry name" value="Histidine kinase-like ATPase, C-terminal domain"/>
    <property type="match status" value="1"/>
</dbReference>
<dbReference type="InterPro" id="IPR036890">
    <property type="entry name" value="HATPase_C_sf"/>
</dbReference>
<evidence type="ECO:0000313" key="10">
    <source>
        <dbReference type="EMBL" id="KKU98950.1"/>
    </source>
</evidence>
<dbReference type="AlphaFoldDB" id="A0A0G1XXC9"/>
<dbReference type="NCBIfam" id="TIGR00229">
    <property type="entry name" value="sensory_box"/>
    <property type="match status" value="1"/>
</dbReference>
<evidence type="ECO:0000256" key="5">
    <source>
        <dbReference type="ARBA" id="ARBA00022777"/>
    </source>
</evidence>
<dbReference type="Pfam" id="PF00512">
    <property type="entry name" value="HisKA"/>
    <property type="match status" value="1"/>
</dbReference>
<evidence type="ECO:0000313" key="11">
    <source>
        <dbReference type="Proteomes" id="UP000034600"/>
    </source>
</evidence>
<dbReference type="SMART" id="SM00091">
    <property type="entry name" value="PAS"/>
    <property type="match status" value="1"/>
</dbReference>
<evidence type="ECO:0000259" key="8">
    <source>
        <dbReference type="PROSITE" id="PS50109"/>
    </source>
</evidence>
<proteinExistence type="predicted"/>
<dbReference type="GO" id="GO:0006355">
    <property type="term" value="P:regulation of DNA-templated transcription"/>
    <property type="evidence" value="ECO:0007669"/>
    <property type="project" value="InterPro"/>
</dbReference>
<dbReference type="InterPro" id="IPR000014">
    <property type="entry name" value="PAS"/>
</dbReference>
<dbReference type="InterPro" id="IPR013767">
    <property type="entry name" value="PAS_fold"/>
</dbReference>
<evidence type="ECO:0000256" key="2">
    <source>
        <dbReference type="ARBA" id="ARBA00012438"/>
    </source>
</evidence>
<dbReference type="InterPro" id="IPR005467">
    <property type="entry name" value="His_kinase_dom"/>
</dbReference>
<comment type="caution">
    <text evidence="10">The sequence shown here is derived from an EMBL/GenBank/DDBJ whole genome shotgun (WGS) entry which is preliminary data.</text>
</comment>
<dbReference type="EC" id="2.7.13.3" evidence="2"/>
<dbReference type="SUPFAM" id="SSF55785">
    <property type="entry name" value="PYP-like sensor domain (PAS domain)"/>
    <property type="match status" value="1"/>
</dbReference>
<name>A0A0G1XXC9_9BACT</name>
<keyword evidence="4" id="KW-0808">Transferase</keyword>
<dbReference type="GO" id="GO:0005886">
    <property type="term" value="C:plasma membrane"/>
    <property type="evidence" value="ECO:0007669"/>
    <property type="project" value="TreeGrafter"/>
</dbReference>
<feature type="domain" description="Histidine kinase" evidence="8">
    <location>
        <begin position="207"/>
        <end position="424"/>
    </location>
</feature>
<protein>
    <recommendedName>
        <fullName evidence="2">histidine kinase</fullName>
        <ecNumber evidence="2">2.7.13.3</ecNumber>
    </recommendedName>
</protein>
<sequence length="435" mass="47991">MNFWDKFKNLYRLPATFALFILLLSGLILVILGAFAAPGFVTLSEILVFVGVGIALVKGSADLAEFKTSARLKNFELQAVIQYLNDAVIIYDPDFRITEFNRAAEALFNLKKEEVSGLKVSPESIRLPRLKTLIMVFFPTLAPTVTQISSGSPQIVEIIIDEPALKLRSATTQISDENGKPKGFLKIVEDLSREKQAAESKSEFLTVAAHQLRTPLTAIKWVFETISGAAGPEIKENAQKGVELSNRIIKIVNDLLDAAKIEEGRFGFKFQEADLSQFIRNVATEAAIVAESYNIKLNFVAPPKPYKVKIDPERLGIALTNLLNNAIRYNSSGGSVTINLEEMRGGKFVKVNVRDTGVGIPENELKRIFTKFHRGQNVVDLEPNGSGLGLYITKNIVQGHGGEISVESELGRGTKFSFTLPLSFSLVPKKRTLYD</sequence>
<dbReference type="FunFam" id="3.30.565.10:FF:000006">
    <property type="entry name" value="Sensor histidine kinase WalK"/>
    <property type="match status" value="1"/>
</dbReference>
<dbReference type="Gene3D" id="3.30.450.20">
    <property type="entry name" value="PAS domain"/>
    <property type="match status" value="1"/>
</dbReference>
<evidence type="ECO:0000256" key="1">
    <source>
        <dbReference type="ARBA" id="ARBA00000085"/>
    </source>
</evidence>
<dbReference type="Proteomes" id="UP000034600">
    <property type="component" value="Unassembled WGS sequence"/>
</dbReference>
<comment type="catalytic activity">
    <reaction evidence="1">
        <text>ATP + protein L-histidine = ADP + protein N-phospho-L-histidine.</text>
        <dbReference type="EC" id="2.7.13.3"/>
    </reaction>
</comment>
<gene>
    <name evidence="10" type="ORF">UY32_C0010G0011</name>
</gene>
<reference evidence="10 11" key="1">
    <citation type="journal article" date="2015" name="Nature">
        <title>rRNA introns, odd ribosomes, and small enigmatic genomes across a large radiation of phyla.</title>
        <authorList>
            <person name="Brown C.T."/>
            <person name="Hug L.A."/>
            <person name="Thomas B.C."/>
            <person name="Sharon I."/>
            <person name="Castelle C.J."/>
            <person name="Singh A."/>
            <person name="Wilkins M.J."/>
            <person name="Williams K.H."/>
            <person name="Banfield J.F."/>
        </authorList>
    </citation>
    <scope>NUCLEOTIDE SEQUENCE [LARGE SCALE GENOMIC DNA]</scope>
</reference>
<keyword evidence="6" id="KW-0902">Two-component regulatory system</keyword>
<evidence type="ECO:0000256" key="4">
    <source>
        <dbReference type="ARBA" id="ARBA00022679"/>
    </source>
</evidence>
<evidence type="ECO:0000256" key="7">
    <source>
        <dbReference type="ARBA" id="ARBA00023136"/>
    </source>
</evidence>
<dbReference type="CDD" id="cd00075">
    <property type="entry name" value="HATPase"/>
    <property type="match status" value="1"/>
</dbReference>
<dbReference type="PRINTS" id="PR00344">
    <property type="entry name" value="BCTRLSENSOR"/>
</dbReference>
<accession>A0A0G1XXC9</accession>
<dbReference type="SMART" id="SM00388">
    <property type="entry name" value="HisKA"/>
    <property type="match status" value="1"/>
</dbReference>
<dbReference type="PROSITE" id="PS50109">
    <property type="entry name" value="HIS_KIN"/>
    <property type="match status" value="1"/>
</dbReference>
<dbReference type="EMBL" id="LCPO01000010">
    <property type="protein sequence ID" value="KKU98950.1"/>
    <property type="molecule type" value="Genomic_DNA"/>
</dbReference>
<feature type="domain" description="PAS" evidence="9">
    <location>
        <begin position="73"/>
        <end position="117"/>
    </location>
</feature>
<dbReference type="CDD" id="cd00082">
    <property type="entry name" value="HisKA"/>
    <property type="match status" value="1"/>
</dbReference>
<dbReference type="SUPFAM" id="SSF47384">
    <property type="entry name" value="Homodimeric domain of signal transducing histidine kinase"/>
    <property type="match status" value="1"/>
</dbReference>
<dbReference type="SMART" id="SM00387">
    <property type="entry name" value="HATPase_c"/>
    <property type="match status" value="1"/>
</dbReference>
<dbReference type="Gene3D" id="1.10.287.130">
    <property type="match status" value="1"/>
</dbReference>
<dbReference type="GO" id="GO:0000155">
    <property type="term" value="F:phosphorelay sensor kinase activity"/>
    <property type="evidence" value="ECO:0007669"/>
    <property type="project" value="InterPro"/>
</dbReference>
<dbReference type="GO" id="GO:0016036">
    <property type="term" value="P:cellular response to phosphate starvation"/>
    <property type="evidence" value="ECO:0007669"/>
    <property type="project" value="TreeGrafter"/>
</dbReference>
<keyword evidence="3" id="KW-0597">Phosphoprotein</keyword>
<dbReference type="InterPro" id="IPR035965">
    <property type="entry name" value="PAS-like_dom_sf"/>
</dbReference>